<proteinExistence type="predicted"/>
<sequence>MHTIRINDDTYTLPGSWDELTPKQLLYLVKLTKSDIPVEQVKVYMMLYCLKAHVCRHKKIFKEYVRIRIWQESPTVRFYVRHHSCLLHPEEVSMLANLFDFLICSEEDSSLPMRKYYHLTPDLTSNPYPTIHCRLWKFIGPEDQLLDITFEQFMYLQTYLDAMRSDPTKIDHLLACLWHRNKVFDINQLDKDAAILHHLPEDRKILMYWYILGSLSCMANSYPRIFSGEGKGSYGRVFDAQLRLLDSLAQSDMTKKPEIRKGLLLDALYSMDESIRRKEETEESLRNR</sequence>
<evidence type="ECO:0000313" key="4">
    <source>
        <dbReference type="Proteomes" id="UP000474077"/>
    </source>
</evidence>
<dbReference type="Proteomes" id="UP000284495">
    <property type="component" value="Unassembled WGS sequence"/>
</dbReference>
<protein>
    <submittedName>
        <fullName evidence="2">Uncharacterized protein</fullName>
    </submittedName>
</protein>
<gene>
    <name evidence="2" type="ORF">DW027_19085</name>
    <name evidence="1" type="ORF">GA560_13035</name>
</gene>
<name>A0A415KDZ2_9BACE</name>
<accession>A0A415KDZ2</accession>
<dbReference type="AlphaFoldDB" id="A0A415KDZ2"/>
<dbReference type="RefSeq" id="WP_049702380.1">
    <property type="nucleotide sequence ID" value="NZ_JAASHA010000020.1"/>
</dbReference>
<dbReference type="Proteomes" id="UP000474077">
    <property type="component" value="Unassembled WGS sequence"/>
</dbReference>
<evidence type="ECO:0000313" key="3">
    <source>
        <dbReference type="Proteomes" id="UP000284495"/>
    </source>
</evidence>
<reference evidence="2 3" key="1">
    <citation type="submission" date="2018-08" db="EMBL/GenBank/DDBJ databases">
        <title>A genome reference for cultivated species of the human gut microbiota.</title>
        <authorList>
            <person name="Zou Y."/>
            <person name="Xue W."/>
            <person name="Luo G."/>
        </authorList>
    </citation>
    <scope>NUCLEOTIDE SEQUENCE [LARGE SCALE GENOMIC DNA]</scope>
    <source>
        <strain evidence="2 3">AF38-2</strain>
    </source>
</reference>
<reference evidence="1 4" key="2">
    <citation type="journal article" date="2019" name="Nat. Med.">
        <title>A library of human gut bacterial isolates paired with longitudinal multiomics data enables mechanistic microbiome research.</title>
        <authorList>
            <person name="Poyet M."/>
            <person name="Groussin M."/>
            <person name="Gibbons S.M."/>
            <person name="Avila-Pacheco J."/>
            <person name="Jiang X."/>
            <person name="Kearney S.M."/>
            <person name="Perrotta A.R."/>
            <person name="Berdy B."/>
            <person name="Zhao S."/>
            <person name="Lieberman T.D."/>
            <person name="Swanson P.K."/>
            <person name="Smith M."/>
            <person name="Roesemann S."/>
            <person name="Alexander J.E."/>
            <person name="Rich S.A."/>
            <person name="Livny J."/>
            <person name="Vlamakis H."/>
            <person name="Clish C."/>
            <person name="Bullock K."/>
            <person name="Deik A."/>
            <person name="Scott J."/>
            <person name="Pierce K.A."/>
            <person name="Xavier R.J."/>
            <person name="Alm E.J."/>
        </authorList>
    </citation>
    <scope>NUCLEOTIDE SEQUENCE [LARGE SCALE GENOMIC DNA]</scope>
    <source>
        <strain evidence="1 4">BIOML-A73</strain>
    </source>
</reference>
<comment type="caution">
    <text evidence="2">The sequence shown here is derived from an EMBL/GenBank/DDBJ whole genome shotgun (WGS) entry which is preliminary data.</text>
</comment>
<dbReference type="EMBL" id="WDER01000033">
    <property type="protein sequence ID" value="KAB6082003.1"/>
    <property type="molecule type" value="Genomic_DNA"/>
</dbReference>
<evidence type="ECO:0000313" key="1">
    <source>
        <dbReference type="EMBL" id="KAB6082003.1"/>
    </source>
</evidence>
<dbReference type="EMBL" id="QROO01000028">
    <property type="protein sequence ID" value="RHL34522.1"/>
    <property type="molecule type" value="Genomic_DNA"/>
</dbReference>
<organism evidence="2 3">
    <name type="scientific">Bacteroides xylanisolvens</name>
    <dbReference type="NCBI Taxonomy" id="371601"/>
    <lineage>
        <taxon>Bacteria</taxon>
        <taxon>Pseudomonadati</taxon>
        <taxon>Bacteroidota</taxon>
        <taxon>Bacteroidia</taxon>
        <taxon>Bacteroidales</taxon>
        <taxon>Bacteroidaceae</taxon>
        <taxon>Bacteroides</taxon>
    </lineage>
</organism>
<evidence type="ECO:0000313" key="2">
    <source>
        <dbReference type="EMBL" id="RHL34522.1"/>
    </source>
</evidence>